<dbReference type="Pfam" id="PF13556">
    <property type="entry name" value="HTH_30"/>
    <property type="match status" value="1"/>
</dbReference>
<feature type="domain" description="RsbT co-antagonist protein RsbRD N-terminal" evidence="3">
    <location>
        <begin position="17"/>
        <end position="153"/>
    </location>
</feature>
<evidence type="ECO:0000259" key="3">
    <source>
        <dbReference type="Pfam" id="PF14361"/>
    </source>
</evidence>
<dbReference type="Proteomes" id="UP000466681">
    <property type="component" value="Chromosome"/>
</dbReference>
<dbReference type="KEGG" id="mmor:MMOR_36370"/>
<feature type="domain" description="CdaR GGDEF-like" evidence="4">
    <location>
        <begin position="165"/>
        <end position="286"/>
    </location>
</feature>
<evidence type="ECO:0000256" key="1">
    <source>
        <dbReference type="ARBA" id="ARBA00006754"/>
    </source>
</evidence>
<dbReference type="AlphaFoldDB" id="A0AAD1M7Q2"/>
<dbReference type="Gene3D" id="1.10.10.2840">
    <property type="entry name" value="PucR C-terminal helix-turn-helix domain"/>
    <property type="match status" value="1"/>
</dbReference>
<dbReference type="EMBL" id="AP022560">
    <property type="protein sequence ID" value="BBX02701.1"/>
    <property type="molecule type" value="Genomic_DNA"/>
</dbReference>
<dbReference type="InterPro" id="IPR025751">
    <property type="entry name" value="RsbRD_N_dom"/>
</dbReference>
<dbReference type="InterPro" id="IPR051448">
    <property type="entry name" value="CdaR-like_regulators"/>
</dbReference>
<name>A0AAD1M7Q2_9MYCO</name>
<comment type="similarity">
    <text evidence="1">Belongs to the CdaR family.</text>
</comment>
<dbReference type="InterPro" id="IPR042070">
    <property type="entry name" value="PucR_C-HTH_sf"/>
</dbReference>
<accession>A0AAD1M7Q2</accession>
<organism evidence="5 6">
    <name type="scientific">Mycolicibacterium moriokaense</name>
    <dbReference type="NCBI Taxonomy" id="39691"/>
    <lineage>
        <taxon>Bacteria</taxon>
        <taxon>Bacillati</taxon>
        <taxon>Actinomycetota</taxon>
        <taxon>Actinomycetes</taxon>
        <taxon>Mycobacteriales</taxon>
        <taxon>Mycobacteriaceae</taxon>
        <taxon>Mycolicibacterium</taxon>
    </lineage>
</organism>
<feature type="domain" description="PucR C-terminal helix-turn-helix" evidence="2">
    <location>
        <begin position="339"/>
        <end position="395"/>
    </location>
</feature>
<dbReference type="Pfam" id="PF14361">
    <property type="entry name" value="RsbRD_N"/>
    <property type="match status" value="1"/>
</dbReference>
<evidence type="ECO:0000313" key="6">
    <source>
        <dbReference type="Proteomes" id="UP000466681"/>
    </source>
</evidence>
<dbReference type="Pfam" id="PF17853">
    <property type="entry name" value="GGDEF_2"/>
    <property type="match status" value="1"/>
</dbReference>
<sequence length="409" mass="45427">MERLIGRQGEVSLAIEQRLVAEIDELGSDSGLVELLNASTDSNIDAVFHALRYEIPLKNFAMPTAAMEYARRLAQRGVPMNALVRAYRLGHGLVLRAAVEEINDADLDPSLRFAVLERITAVTFVYIDWISQQVVATYERERDDWLKNRDSLRAMRVREVLEVTEIDVDAVTSAIRYPLRRLHLGLVLWLPAETGRGDELIRLERFLQELGESLAAQGSPLFVAADKVSGWGWIPLQSNATPTVVADIRSFVANYDHAPSVAVGSPAAGVEGFRRTHRQAQRARNVAVAAGSHAMPVTSTSDPGLYAGSLLCDNLDEVREWVHEILGPLSSATDNDARLRETLRIFLRAGASYKAAAEELNLHFNSVKYRIQRAVERRGTPIDDANRLDVELALLVCHWFGGSVLQSKR</sequence>
<evidence type="ECO:0000259" key="4">
    <source>
        <dbReference type="Pfam" id="PF17853"/>
    </source>
</evidence>
<keyword evidence="6" id="KW-1185">Reference proteome</keyword>
<dbReference type="PANTHER" id="PTHR33744:SF1">
    <property type="entry name" value="DNA-BINDING TRANSCRIPTIONAL ACTIVATOR ADER"/>
    <property type="match status" value="1"/>
</dbReference>
<evidence type="ECO:0000313" key="5">
    <source>
        <dbReference type="EMBL" id="BBX02701.1"/>
    </source>
</evidence>
<dbReference type="InterPro" id="IPR025736">
    <property type="entry name" value="PucR_C-HTH_dom"/>
</dbReference>
<gene>
    <name evidence="5" type="ORF">MMOR_36370</name>
</gene>
<dbReference type="InterPro" id="IPR041522">
    <property type="entry name" value="CdaR_GGDEF"/>
</dbReference>
<dbReference type="PANTHER" id="PTHR33744">
    <property type="entry name" value="CARBOHYDRATE DIACID REGULATOR"/>
    <property type="match status" value="1"/>
</dbReference>
<protein>
    <submittedName>
        <fullName evidence="5">ABC transporter substrate-binding protein</fullName>
    </submittedName>
</protein>
<evidence type="ECO:0000259" key="2">
    <source>
        <dbReference type="Pfam" id="PF13556"/>
    </source>
</evidence>
<proteinExistence type="inferred from homology"/>
<reference evidence="5 6" key="1">
    <citation type="journal article" date="2019" name="Emerg. Microbes Infect.">
        <title>Comprehensive subspecies identification of 175 nontuberculous mycobacteria species based on 7547 genomic profiles.</title>
        <authorList>
            <person name="Matsumoto Y."/>
            <person name="Kinjo T."/>
            <person name="Motooka D."/>
            <person name="Nabeya D."/>
            <person name="Jung N."/>
            <person name="Uechi K."/>
            <person name="Horii T."/>
            <person name="Iida T."/>
            <person name="Fujita J."/>
            <person name="Nakamura S."/>
        </authorList>
    </citation>
    <scope>NUCLEOTIDE SEQUENCE [LARGE SCALE GENOMIC DNA]</scope>
    <source>
        <strain evidence="5 6">JCM 6375</strain>
    </source>
</reference>